<dbReference type="Proteomes" id="UP000284651">
    <property type="component" value="Unassembled WGS sequence"/>
</dbReference>
<evidence type="ECO:0000313" key="2">
    <source>
        <dbReference type="EMBL" id="RHB05930.1"/>
    </source>
</evidence>
<protein>
    <submittedName>
        <fullName evidence="1">HAD family phosphatase</fullName>
    </submittedName>
</protein>
<dbReference type="Proteomes" id="UP000285288">
    <property type="component" value="Unassembled WGS sequence"/>
</dbReference>
<dbReference type="RefSeq" id="WP_118011338.1">
    <property type="nucleotide sequence ID" value="NZ_JAXJDE010000145.1"/>
</dbReference>
<dbReference type="AlphaFoldDB" id="A0A413CTX3"/>
<dbReference type="PANTHER" id="PTHR10000:SF8">
    <property type="entry name" value="HAD SUPERFAMILY HYDROLASE-LIKE, TYPE 3"/>
    <property type="match status" value="1"/>
</dbReference>
<dbReference type="PANTHER" id="PTHR10000">
    <property type="entry name" value="PHOSPHOSERINE PHOSPHATASE"/>
    <property type="match status" value="1"/>
</dbReference>
<dbReference type="Gene3D" id="3.30.1240.10">
    <property type="match status" value="1"/>
</dbReference>
<name>A0A413CTX3_9FIRM</name>
<dbReference type="InterPro" id="IPR006379">
    <property type="entry name" value="HAD-SF_hydro_IIB"/>
</dbReference>
<dbReference type="SFLD" id="SFLDG01140">
    <property type="entry name" value="C2.B:_Phosphomannomutase_and_P"/>
    <property type="match status" value="1"/>
</dbReference>
<organism evidence="1 3">
    <name type="scientific">Holdemanella biformis</name>
    <dbReference type="NCBI Taxonomy" id="1735"/>
    <lineage>
        <taxon>Bacteria</taxon>
        <taxon>Bacillati</taxon>
        <taxon>Bacillota</taxon>
        <taxon>Erysipelotrichia</taxon>
        <taxon>Erysipelotrichales</taxon>
        <taxon>Erysipelotrichaceae</taxon>
        <taxon>Holdemanella</taxon>
    </lineage>
</organism>
<dbReference type="Gene3D" id="3.40.50.1000">
    <property type="entry name" value="HAD superfamily/HAD-like"/>
    <property type="match status" value="1"/>
</dbReference>
<dbReference type="NCBIfam" id="TIGR01484">
    <property type="entry name" value="HAD-SF-IIB"/>
    <property type="match status" value="1"/>
</dbReference>
<dbReference type="GO" id="GO:0016791">
    <property type="term" value="F:phosphatase activity"/>
    <property type="evidence" value="ECO:0007669"/>
    <property type="project" value="TreeGrafter"/>
</dbReference>
<dbReference type="Pfam" id="PF08282">
    <property type="entry name" value="Hydrolase_3"/>
    <property type="match status" value="1"/>
</dbReference>
<gene>
    <name evidence="2" type="ORF">DW907_06230</name>
    <name evidence="1" type="ORF">DWV56_06645</name>
</gene>
<dbReference type="EMBL" id="QSAT01000018">
    <property type="protein sequence ID" value="RGW75002.1"/>
    <property type="molecule type" value="Genomic_DNA"/>
</dbReference>
<proteinExistence type="predicted"/>
<comment type="caution">
    <text evidence="1">The sequence shown here is derived from an EMBL/GenBank/DDBJ whole genome shotgun (WGS) entry which is preliminary data.</text>
</comment>
<dbReference type="InterPro" id="IPR036412">
    <property type="entry name" value="HAD-like_sf"/>
</dbReference>
<dbReference type="SFLD" id="SFLDS00003">
    <property type="entry name" value="Haloacid_Dehalogenase"/>
    <property type="match status" value="1"/>
</dbReference>
<evidence type="ECO:0000313" key="4">
    <source>
        <dbReference type="Proteomes" id="UP000285288"/>
    </source>
</evidence>
<dbReference type="GO" id="GO:0005829">
    <property type="term" value="C:cytosol"/>
    <property type="evidence" value="ECO:0007669"/>
    <property type="project" value="TreeGrafter"/>
</dbReference>
<evidence type="ECO:0000313" key="1">
    <source>
        <dbReference type="EMBL" id="RGW75002.1"/>
    </source>
</evidence>
<dbReference type="InterPro" id="IPR023214">
    <property type="entry name" value="HAD_sf"/>
</dbReference>
<dbReference type="EMBL" id="QSGD01000020">
    <property type="protein sequence ID" value="RHB05930.1"/>
    <property type="molecule type" value="Genomic_DNA"/>
</dbReference>
<evidence type="ECO:0000313" key="3">
    <source>
        <dbReference type="Proteomes" id="UP000284651"/>
    </source>
</evidence>
<dbReference type="SUPFAM" id="SSF56784">
    <property type="entry name" value="HAD-like"/>
    <property type="match status" value="1"/>
</dbReference>
<accession>A0A413CTX3</accession>
<dbReference type="InterPro" id="IPR000150">
    <property type="entry name" value="Cof"/>
</dbReference>
<sequence length="272" mass="30938">MYKLIACDLDETLIKPDRTIDSRDIEAIKKLKDLGVKFVLATGRGYNTVQGTLKELDLFDEANQYVISYNGGAITENKDNRILHFEGISFEKAEELYKRGLNYDVVIHVYTRDAVYAYNLTEDEKRYVQNRQEMIEVFDQNLDFLKGQEIVKVLYTNTDFEYLQSIDRDLKDITYDMDVSYSSNRYIEFNHKGVNKGAGLKKLADLLHIDIQDTIAIGDNYNDLSMIKDAGLGVGVQNAAPGIKPDCDYITTATCEEGAVCEVIEKFVLKGE</sequence>
<dbReference type="GO" id="GO:0000287">
    <property type="term" value="F:magnesium ion binding"/>
    <property type="evidence" value="ECO:0007669"/>
    <property type="project" value="TreeGrafter"/>
</dbReference>
<dbReference type="NCBIfam" id="TIGR00099">
    <property type="entry name" value="Cof-subfamily"/>
    <property type="match status" value="1"/>
</dbReference>
<reference evidence="3 4" key="1">
    <citation type="submission" date="2018-08" db="EMBL/GenBank/DDBJ databases">
        <title>A genome reference for cultivated species of the human gut microbiota.</title>
        <authorList>
            <person name="Zou Y."/>
            <person name="Xue W."/>
            <person name="Luo G."/>
        </authorList>
    </citation>
    <scope>NUCLEOTIDE SEQUENCE [LARGE SCALE GENOMIC DNA]</scope>
    <source>
        <strain evidence="1 3">AF10-31</strain>
        <strain evidence="2 4">AM42-13AC</strain>
    </source>
</reference>
<dbReference type="CDD" id="cd07516">
    <property type="entry name" value="HAD_Pase"/>
    <property type="match status" value="1"/>
</dbReference>